<dbReference type="PANTHER" id="PTHR30221">
    <property type="entry name" value="SMALL-CONDUCTANCE MECHANOSENSITIVE CHANNEL"/>
    <property type="match status" value="1"/>
</dbReference>
<keyword evidence="5 7" id="KW-1133">Transmembrane helix</keyword>
<evidence type="ECO:0000313" key="11">
    <source>
        <dbReference type="Proteomes" id="UP000577419"/>
    </source>
</evidence>
<protein>
    <submittedName>
        <fullName evidence="9">Mechanosensitive ion channel family protein</fullName>
    </submittedName>
</protein>
<feature type="domain" description="Mechanosensitive ion channel MscS" evidence="8">
    <location>
        <begin position="104"/>
        <end position="178"/>
    </location>
</feature>
<dbReference type="InterPro" id="IPR006685">
    <property type="entry name" value="MscS_channel_2nd"/>
</dbReference>
<evidence type="ECO:0000313" key="10">
    <source>
        <dbReference type="EMBL" id="MBS3059339.1"/>
    </source>
</evidence>
<evidence type="ECO:0000256" key="3">
    <source>
        <dbReference type="ARBA" id="ARBA00022475"/>
    </source>
</evidence>
<evidence type="ECO:0000256" key="7">
    <source>
        <dbReference type="SAM" id="Phobius"/>
    </source>
</evidence>
<dbReference type="Gene3D" id="2.30.30.60">
    <property type="match status" value="1"/>
</dbReference>
<comment type="caution">
    <text evidence="9">The sequence shown here is derived from an EMBL/GenBank/DDBJ whole genome shotgun (WGS) entry which is preliminary data.</text>
</comment>
<reference evidence="10" key="3">
    <citation type="submission" date="2021-05" db="EMBL/GenBank/DDBJ databases">
        <title>Protein family content uncovers lineage relationships and bacterial pathway maintenance mechanisms in DPANN archaea.</title>
        <authorList>
            <person name="Castelle C.J."/>
            <person name="Meheust R."/>
            <person name="Jaffe A.L."/>
            <person name="Seitz K."/>
            <person name="Gong X."/>
            <person name="Baker B.J."/>
            <person name="Banfield J.F."/>
        </authorList>
    </citation>
    <scope>NUCLEOTIDE SEQUENCE</scope>
    <source>
        <strain evidence="10">RIFCSPHIGHO2_01_FULL_GW2011_AR10_43_9</strain>
    </source>
</reference>
<comment type="subcellular location">
    <subcellularLocation>
        <location evidence="1">Cell membrane</location>
        <topology evidence="1">Multi-pass membrane protein</topology>
    </subcellularLocation>
</comment>
<dbReference type="GO" id="GO:0008381">
    <property type="term" value="F:mechanosensitive monoatomic ion channel activity"/>
    <property type="evidence" value="ECO:0007669"/>
    <property type="project" value="InterPro"/>
</dbReference>
<dbReference type="PANTHER" id="PTHR30221:SF1">
    <property type="entry name" value="SMALL-CONDUCTANCE MECHANOSENSITIVE CHANNEL"/>
    <property type="match status" value="1"/>
</dbReference>
<dbReference type="Proteomes" id="UP000577419">
    <property type="component" value="Unassembled WGS sequence"/>
</dbReference>
<evidence type="ECO:0000256" key="1">
    <source>
        <dbReference type="ARBA" id="ARBA00004651"/>
    </source>
</evidence>
<comment type="similarity">
    <text evidence="2">Belongs to the MscS (TC 1.A.23) family.</text>
</comment>
<evidence type="ECO:0000313" key="9">
    <source>
        <dbReference type="EMBL" id="HIH08210.1"/>
    </source>
</evidence>
<dbReference type="EMBL" id="DUFG01000013">
    <property type="protein sequence ID" value="HIH08210.1"/>
    <property type="molecule type" value="Genomic_DNA"/>
</dbReference>
<evidence type="ECO:0000256" key="5">
    <source>
        <dbReference type="ARBA" id="ARBA00022989"/>
    </source>
</evidence>
<reference evidence="10" key="2">
    <citation type="submission" date="2021-03" db="EMBL/GenBank/DDBJ databases">
        <authorList>
            <person name="Jaffe A."/>
        </authorList>
    </citation>
    <scope>NUCLEOTIDE SEQUENCE</scope>
    <source>
        <strain evidence="10">RIFCSPHIGHO2_01_FULL_GW2011_AR10_43_9</strain>
    </source>
</reference>
<dbReference type="InterPro" id="IPR010920">
    <property type="entry name" value="LSM_dom_sf"/>
</dbReference>
<keyword evidence="3" id="KW-1003">Cell membrane</keyword>
<dbReference type="Pfam" id="PF00924">
    <property type="entry name" value="MS_channel_2nd"/>
    <property type="match status" value="1"/>
</dbReference>
<dbReference type="SUPFAM" id="SSF82689">
    <property type="entry name" value="Mechanosensitive channel protein MscS (YggB), C-terminal domain"/>
    <property type="match status" value="1"/>
</dbReference>
<dbReference type="EMBL" id="JAGVWF010000037">
    <property type="protein sequence ID" value="MBS3059339.1"/>
    <property type="molecule type" value="Genomic_DNA"/>
</dbReference>
<dbReference type="GO" id="GO:0005886">
    <property type="term" value="C:plasma membrane"/>
    <property type="evidence" value="ECO:0007669"/>
    <property type="project" value="UniProtKB-SubCell"/>
</dbReference>
<evidence type="ECO:0000256" key="4">
    <source>
        <dbReference type="ARBA" id="ARBA00022692"/>
    </source>
</evidence>
<sequence length="295" mass="32646">MAFFDSLLVLAESDFFSIAAGIGILLVIYLVFTFALNKMKKTLIGKAKTKKQVSNVEIFSKLIRYTALFLLAIAVIFYYSGSITGIGLTFGLFSAALGFALQKPIAGIAAWAMVVTKRPFEIGDRIIIGNIKGDVSDITLTHIYIHEIGGTIGTETVSGRTIMVPNAVLFEQNIINYTFKDELVLSEVNTNVTYESNLKKAMKIVLTSAVIHTKEYSEKTDEEPEVRVLFLDSGIKISVQYFTHAKRLAETASNITQEIFDRISKADDVEIAYPHTQVVFTGKTGKNFEQQTGKK</sequence>
<feature type="transmembrane region" description="Helical" evidence="7">
    <location>
        <begin position="58"/>
        <end position="80"/>
    </location>
</feature>
<dbReference type="InterPro" id="IPR011066">
    <property type="entry name" value="MscS_channel_C_sf"/>
</dbReference>
<keyword evidence="6 7" id="KW-0472">Membrane</keyword>
<dbReference type="SUPFAM" id="SSF82861">
    <property type="entry name" value="Mechanosensitive channel protein MscS (YggB), transmembrane region"/>
    <property type="match status" value="1"/>
</dbReference>
<keyword evidence="4 7" id="KW-0812">Transmembrane</keyword>
<evidence type="ECO:0000256" key="6">
    <source>
        <dbReference type="ARBA" id="ARBA00023136"/>
    </source>
</evidence>
<dbReference type="InterPro" id="IPR011014">
    <property type="entry name" value="MscS_channel_TM-2"/>
</dbReference>
<name>A0A7J4ITQ2_9ARCH</name>
<feature type="transmembrane region" description="Helical" evidence="7">
    <location>
        <begin position="15"/>
        <end position="37"/>
    </location>
</feature>
<evidence type="ECO:0000259" key="8">
    <source>
        <dbReference type="Pfam" id="PF00924"/>
    </source>
</evidence>
<gene>
    <name evidence="9" type="ORF">HA237_02445</name>
    <name evidence="10" type="ORF">J4224_02840</name>
</gene>
<dbReference type="Gene3D" id="3.30.70.100">
    <property type="match status" value="1"/>
</dbReference>
<accession>A0A7J4ITQ2</accession>
<dbReference type="Proteomes" id="UP000683213">
    <property type="component" value="Unassembled WGS sequence"/>
</dbReference>
<dbReference type="AlphaFoldDB" id="A0A7J4ITQ2"/>
<evidence type="ECO:0000256" key="2">
    <source>
        <dbReference type="ARBA" id="ARBA00008017"/>
    </source>
</evidence>
<organism evidence="9 11">
    <name type="scientific">Candidatus Iainarchaeum sp</name>
    <dbReference type="NCBI Taxonomy" id="3101447"/>
    <lineage>
        <taxon>Archaea</taxon>
        <taxon>Candidatus Iainarchaeota</taxon>
        <taxon>Candidatus Iainarchaeia</taxon>
        <taxon>Candidatus Iainarchaeales</taxon>
        <taxon>Candidatus Iainarchaeaceae</taxon>
        <taxon>Candidatus Iainarchaeum</taxon>
    </lineage>
</organism>
<proteinExistence type="inferred from homology"/>
<dbReference type="InterPro" id="IPR045275">
    <property type="entry name" value="MscS_archaea/bacteria_type"/>
</dbReference>
<dbReference type="InterPro" id="IPR023408">
    <property type="entry name" value="MscS_beta-dom_sf"/>
</dbReference>
<dbReference type="SUPFAM" id="SSF50182">
    <property type="entry name" value="Sm-like ribonucleoproteins"/>
    <property type="match status" value="1"/>
</dbReference>
<reference evidence="11" key="1">
    <citation type="journal article" date="2020" name="bioRxiv">
        <title>A rank-normalized archaeal taxonomy based on genome phylogeny resolves widespread incomplete and uneven classifications.</title>
        <authorList>
            <person name="Rinke C."/>
            <person name="Chuvochina M."/>
            <person name="Mussig A.J."/>
            <person name="Chaumeil P.-A."/>
            <person name="Waite D.W."/>
            <person name="Whitman W.B."/>
            <person name="Parks D.H."/>
            <person name="Hugenholtz P."/>
        </authorList>
    </citation>
    <scope>NUCLEOTIDE SEQUENCE [LARGE SCALE GENOMIC DNA]</scope>
</reference>